<proteinExistence type="predicted"/>
<keyword evidence="3" id="KW-1185">Reference proteome</keyword>
<dbReference type="EMBL" id="JACJMO010000002">
    <property type="protein sequence ID" value="MBM6856488.1"/>
    <property type="molecule type" value="Genomic_DNA"/>
</dbReference>
<comment type="caution">
    <text evidence="2">The sequence shown here is derived from an EMBL/GenBank/DDBJ whole genome shotgun (WGS) entry which is preliminary data.</text>
</comment>
<dbReference type="AlphaFoldDB" id="A0AA41D6C7"/>
<evidence type="ECO:0000313" key="2">
    <source>
        <dbReference type="EMBL" id="MBM6856488.1"/>
    </source>
</evidence>
<dbReference type="Pfam" id="PF14301">
    <property type="entry name" value="DUF4376"/>
    <property type="match status" value="1"/>
</dbReference>
<dbReference type="InterPro" id="IPR025484">
    <property type="entry name" value="DUF4376"/>
</dbReference>
<gene>
    <name evidence="2" type="ORF">H6D15_02530</name>
</gene>
<feature type="domain" description="DUF4376" evidence="1">
    <location>
        <begin position="137"/>
        <end position="246"/>
    </location>
</feature>
<dbReference type="RefSeq" id="WP_204970977.1">
    <property type="nucleotide sequence ID" value="NZ_JAAZTS010000002.1"/>
</dbReference>
<evidence type="ECO:0000313" key="3">
    <source>
        <dbReference type="Proteomes" id="UP000698924"/>
    </source>
</evidence>
<protein>
    <submittedName>
        <fullName evidence="2">DUF4376 domain-containing protein</fullName>
    </submittedName>
</protein>
<dbReference type="Proteomes" id="UP000698924">
    <property type="component" value="Unassembled WGS sequence"/>
</dbReference>
<reference evidence="2 3" key="1">
    <citation type="journal article" date="2021" name="Sci. Rep.">
        <title>The distribution of antibiotic resistance genes in chicken gut microbiota commensals.</title>
        <authorList>
            <person name="Juricova H."/>
            <person name="Matiasovicova J."/>
            <person name="Kubasova T."/>
            <person name="Cejkova D."/>
            <person name="Rychlik I."/>
        </authorList>
    </citation>
    <scope>NUCLEOTIDE SEQUENCE [LARGE SCALE GENOMIC DNA]</scope>
    <source>
        <strain evidence="2 3">An421</strain>
    </source>
</reference>
<name>A0AA41D6C7_9BACT</name>
<sequence>MKSINYQVVPSTMEEDYNSSKTVWKDGKIQSMDEGRYVTVFIGHKAVKSVNEDGSEQDVTEAFSVRVQKPYSLDKAVVAGVMNAYGLMKSQDYTALSEEIERKRRINSEDASVKDYDILVDWIRGCLDGTYKNRVDEVKAKVLAEIEAYDKSDNVNSFVLDGDTVWLDKSTRVGLMNSTQIEKSAGHETTTLWFSGNSYTIPCDTAIQMLSALELYALECYNTTAQHKDEVSKLNTIEEIESYDYTTGYPEKLNLQTKES</sequence>
<organism evidence="2 3">
    <name type="scientific">Caecibacteroides pullorum</name>
    <dbReference type="NCBI Taxonomy" id="2725562"/>
    <lineage>
        <taxon>Bacteria</taxon>
        <taxon>Pseudomonadati</taxon>
        <taxon>Bacteroidota</taxon>
        <taxon>Bacteroidia</taxon>
        <taxon>Bacteroidales</taxon>
        <taxon>Bacteroidaceae</taxon>
        <taxon>Caecibacteroides</taxon>
    </lineage>
</organism>
<accession>A0AA41D6C7</accession>
<evidence type="ECO:0000259" key="1">
    <source>
        <dbReference type="Pfam" id="PF14301"/>
    </source>
</evidence>